<dbReference type="InterPro" id="IPR029446">
    <property type="entry name" value="COPB1_appendage_platform_dom"/>
</dbReference>
<dbReference type="GO" id="GO:0006891">
    <property type="term" value="P:intra-Golgi vesicle-mediated transport"/>
    <property type="evidence" value="ECO:0007669"/>
    <property type="project" value="TreeGrafter"/>
</dbReference>
<feature type="region of interest" description="Disordered" evidence="11">
    <location>
        <begin position="677"/>
        <end position="697"/>
    </location>
</feature>
<evidence type="ECO:0000256" key="5">
    <source>
        <dbReference type="ARBA" id="ARBA00022737"/>
    </source>
</evidence>
<keyword evidence="4" id="KW-0963">Cytoplasm</keyword>
<dbReference type="HOGENOM" id="CLU_006949_0_0_1"/>
<dbReference type="OrthoDB" id="10261439at2759"/>
<dbReference type="AlphaFoldDB" id="M1V4P4"/>
<dbReference type="InterPro" id="IPR002553">
    <property type="entry name" value="Clathrin/coatomer_adapt-like_N"/>
</dbReference>
<dbReference type="PANTHER" id="PTHR10635:SF0">
    <property type="entry name" value="COATOMER SUBUNIT BETA"/>
    <property type="match status" value="1"/>
</dbReference>
<feature type="domain" description="Coatomer beta subunit appendage platform" evidence="14">
    <location>
        <begin position="1057"/>
        <end position="1180"/>
    </location>
</feature>
<feature type="domain" description="Clathrin/coatomer adaptor adaptin-like N-terminal" evidence="12">
    <location>
        <begin position="163"/>
        <end position="616"/>
    </location>
</feature>
<keyword evidence="6" id="KW-0931">ER-Golgi transport</keyword>
<dbReference type="Pfam" id="PF01602">
    <property type="entry name" value="Adaptin_N"/>
    <property type="match status" value="1"/>
</dbReference>
<dbReference type="RefSeq" id="XP_005535861.1">
    <property type="nucleotide sequence ID" value="XM_005535804.1"/>
</dbReference>
<evidence type="ECO:0000259" key="14">
    <source>
        <dbReference type="Pfam" id="PF14806"/>
    </source>
</evidence>
<evidence type="ECO:0000256" key="4">
    <source>
        <dbReference type="ARBA" id="ARBA00022490"/>
    </source>
</evidence>
<organism evidence="15 16">
    <name type="scientific">Cyanidioschyzon merolae (strain NIES-3377 / 10D)</name>
    <name type="common">Unicellular red alga</name>
    <dbReference type="NCBI Taxonomy" id="280699"/>
    <lineage>
        <taxon>Eukaryota</taxon>
        <taxon>Rhodophyta</taxon>
        <taxon>Bangiophyceae</taxon>
        <taxon>Cyanidiales</taxon>
        <taxon>Cyanidiaceae</taxon>
        <taxon>Cyanidioschyzon</taxon>
    </lineage>
</organism>
<evidence type="ECO:0000313" key="15">
    <source>
        <dbReference type="EMBL" id="BAM79575.1"/>
    </source>
</evidence>
<dbReference type="Pfam" id="PF14806">
    <property type="entry name" value="Coatomer_b_Cpla"/>
    <property type="match status" value="1"/>
</dbReference>
<dbReference type="PANTHER" id="PTHR10635">
    <property type="entry name" value="COATOMER SUBUNIT BETA"/>
    <property type="match status" value="1"/>
</dbReference>
<evidence type="ECO:0000256" key="2">
    <source>
        <dbReference type="ARBA" id="ARBA00004347"/>
    </source>
</evidence>
<dbReference type="GO" id="GO:0006886">
    <property type="term" value="P:intracellular protein transport"/>
    <property type="evidence" value="ECO:0007669"/>
    <property type="project" value="InterPro"/>
</dbReference>
<dbReference type="GO" id="GO:0000139">
    <property type="term" value="C:Golgi membrane"/>
    <property type="evidence" value="ECO:0007669"/>
    <property type="project" value="UniProtKB-SubCell"/>
</dbReference>
<dbReference type="GO" id="GO:0030126">
    <property type="term" value="C:COPI vesicle coat"/>
    <property type="evidence" value="ECO:0007669"/>
    <property type="project" value="InterPro"/>
</dbReference>
<dbReference type="KEGG" id="cme:CYME_CMG048C"/>
<gene>
    <name evidence="15" type="ORF">CYME_CMG048C</name>
</gene>
<keyword evidence="16" id="KW-1185">Reference proteome</keyword>
<dbReference type="Gramene" id="CMG048CT">
    <property type="protein sequence ID" value="CMG048CT"/>
    <property type="gene ID" value="CMG048C"/>
</dbReference>
<dbReference type="InterPro" id="IPR011989">
    <property type="entry name" value="ARM-like"/>
</dbReference>
<dbReference type="Gene3D" id="1.25.10.10">
    <property type="entry name" value="Leucine-rich Repeat Variant"/>
    <property type="match status" value="1"/>
</dbReference>
<dbReference type="STRING" id="280699.M1V4P4"/>
<evidence type="ECO:0000256" key="8">
    <source>
        <dbReference type="ARBA" id="ARBA00023034"/>
    </source>
</evidence>
<keyword evidence="10" id="KW-0968">Cytoplasmic vesicle</keyword>
<sequence length="1191" mass="130050">MTTALEKQCTLLISYEKGVPILLRSSLGERRLGGSAMESTLEGPTASDANVAEAGALPGVPVALTKLPARSTAAALSRESLSRIGGIQGSALAKVERFVGNVLSAAAEAAAAATAAASNGYESGDGSEDGATGEDGLVESVLGLGLSRIRKLAAQGAAWTVNDLRQGLESTDVADKVITLRVLILMQLNGEIPATQQGSLLMAVIRYVLPNEDNQLRKLCFIYLEIVDKTGRDGKMLPEMILVCNLLRNELIHPNEYSRGCALRLCCKLNEAELLEPLVPAIRQNLEHRHAYVRRNALLAIGAIQRRFPQLIPDAAEHIVQYLENENDQNCRRNAFLVLIQADQRQAAKYLLQHAEQLPSWSEPMQLAALELVRRFRTDELAERGTFVKLIFALLQSSNASVAFEAAQVLVRLSAAPTAVRAAVSTYCNLLVTQSDNNVKLILLDRITDLRQHFAPIIQEQLTELLRALSAPDLHVRQRVLDLVMDMIGPRNVEEVASALRKELHRLADNISAEDSASDAALNYRRMLIRAIHQSVIHYPEIAAKILGTLTDFMGDAVGLAGLDVVSFLRELGERYVEMREPVLRHLLVALPLIRAVRVFRGVLWTLCEFCAKPSEAMEAFAAISQQIGHLPLTGSGSDKALAPTELEHEDSQMAVPPIELADRAWSATPTSASASMSSTAISSKKVTNTSSRPRVLPDGTYATETADAFQGSELSLGDSSYVTLRDADALSTPALRRMLLQGDHFLWVSVMTALTKLALRLSQVRSEAADLHCTPAVCRRAMAYALLLGASLLRLGRDRLHAETVTRLDEDTAQRIQSCLQVLLQAMQGSLDALTYHVWLESSHLAFCEMLKRHRASEDAKAKARALDEQLPVEALVDFRLLQARRASSMAMNRGQRAQFATSIGALGRSGTPAAVVPATDPNVDDIELAACGDQRRRAALRDLHLRHLHALSGLSDPVYVEAQITMHQFDILLDLWLLNQTEHLLQNVCVELFTLGDLRLCERPSPLVLGPHESKQIRVALKVSSTDTGVIFGNLVFDYGRSAANSGVEDGSGCVIALHEIHLDVIEYLQPSEINEALFCSMWEEFEWENKVTIRSRLGSLDAVLALVSETLHMRCQSPRHANNKSGFLAANLYATSVFGEHVLANLSAERLADGTIQGTVRIRSKTQGLALSLGERLGQTASLVDAMV</sequence>
<evidence type="ECO:0000259" key="13">
    <source>
        <dbReference type="Pfam" id="PF07718"/>
    </source>
</evidence>
<dbReference type="Proteomes" id="UP000007014">
    <property type="component" value="Chromosome 7"/>
</dbReference>
<keyword evidence="5" id="KW-0677">Repeat</keyword>
<evidence type="ECO:0000256" key="11">
    <source>
        <dbReference type="SAM" id="MobiDB-lite"/>
    </source>
</evidence>
<evidence type="ECO:0000256" key="7">
    <source>
        <dbReference type="ARBA" id="ARBA00022927"/>
    </source>
</evidence>
<accession>M1V4P4</accession>
<evidence type="ECO:0000256" key="9">
    <source>
        <dbReference type="ARBA" id="ARBA00023136"/>
    </source>
</evidence>
<evidence type="ECO:0000256" key="6">
    <source>
        <dbReference type="ARBA" id="ARBA00022892"/>
    </source>
</evidence>
<comment type="subcellular location">
    <subcellularLocation>
        <location evidence="2">Cytoplasmic vesicle</location>
        <location evidence="2">COPI-coated vesicle membrane</location>
        <topology evidence="2">Peripheral membrane protein</topology>
        <orientation evidence="2">Cytoplasmic side</orientation>
    </subcellularLocation>
    <subcellularLocation>
        <location evidence="1">Golgi apparatus membrane</location>
        <topology evidence="1">Peripheral membrane protein</topology>
        <orientation evidence="1">Cytoplasmic side</orientation>
    </subcellularLocation>
</comment>
<proteinExistence type="predicted"/>
<dbReference type="eggNOG" id="KOG1058">
    <property type="taxonomic scope" value="Eukaryota"/>
</dbReference>
<keyword evidence="3" id="KW-0813">Transport</keyword>
<dbReference type="GO" id="GO:0006888">
    <property type="term" value="P:endoplasmic reticulum to Golgi vesicle-mediated transport"/>
    <property type="evidence" value="ECO:0007669"/>
    <property type="project" value="TreeGrafter"/>
</dbReference>
<evidence type="ECO:0000259" key="12">
    <source>
        <dbReference type="Pfam" id="PF01602"/>
    </source>
</evidence>
<dbReference type="Pfam" id="PF07718">
    <property type="entry name" value="Coatamer_beta_C"/>
    <property type="match status" value="1"/>
</dbReference>
<dbReference type="GeneID" id="16993294"/>
<dbReference type="InterPro" id="IPR016460">
    <property type="entry name" value="COPB1"/>
</dbReference>
<keyword evidence="7" id="KW-0653">Protein transport</keyword>
<name>M1V4P4_CYAM1</name>
<dbReference type="EMBL" id="AP006489">
    <property type="protein sequence ID" value="BAM79575.1"/>
    <property type="molecule type" value="Genomic_DNA"/>
</dbReference>
<evidence type="ECO:0000256" key="10">
    <source>
        <dbReference type="ARBA" id="ARBA00023329"/>
    </source>
</evidence>
<evidence type="ECO:0000256" key="3">
    <source>
        <dbReference type="ARBA" id="ARBA00022448"/>
    </source>
</evidence>
<dbReference type="SUPFAM" id="SSF48371">
    <property type="entry name" value="ARM repeat"/>
    <property type="match status" value="1"/>
</dbReference>
<keyword evidence="8" id="KW-0333">Golgi apparatus</keyword>
<evidence type="ECO:0000313" key="16">
    <source>
        <dbReference type="Proteomes" id="UP000007014"/>
    </source>
</evidence>
<dbReference type="GO" id="GO:0005198">
    <property type="term" value="F:structural molecule activity"/>
    <property type="evidence" value="ECO:0007669"/>
    <property type="project" value="InterPro"/>
</dbReference>
<dbReference type="InterPro" id="IPR011710">
    <property type="entry name" value="Coatomer_bsu_C"/>
</dbReference>
<dbReference type="InterPro" id="IPR016024">
    <property type="entry name" value="ARM-type_fold"/>
</dbReference>
<reference evidence="15 16" key="1">
    <citation type="journal article" date="2004" name="Nature">
        <title>Genome sequence of the ultrasmall unicellular red alga Cyanidioschyzon merolae 10D.</title>
        <authorList>
            <person name="Matsuzaki M."/>
            <person name="Misumi O."/>
            <person name="Shin-i T."/>
            <person name="Maruyama S."/>
            <person name="Takahara M."/>
            <person name="Miyagishima S."/>
            <person name="Mori T."/>
            <person name="Nishida K."/>
            <person name="Yagisawa F."/>
            <person name="Nishida K."/>
            <person name="Yoshida Y."/>
            <person name="Nishimura Y."/>
            <person name="Nakao S."/>
            <person name="Kobayashi T."/>
            <person name="Momoyama Y."/>
            <person name="Higashiyama T."/>
            <person name="Minoda A."/>
            <person name="Sano M."/>
            <person name="Nomoto H."/>
            <person name="Oishi K."/>
            <person name="Hayashi H."/>
            <person name="Ohta F."/>
            <person name="Nishizaka S."/>
            <person name="Haga S."/>
            <person name="Miura S."/>
            <person name="Morishita T."/>
            <person name="Kabeya Y."/>
            <person name="Terasawa K."/>
            <person name="Suzuki Y."/>
            <person name="Ishii Y."/>
            <person name="Asakawa S."/>
            <person name="Takano H."/>
            <person name="Ohta N."/>
            <person name="Kuroiwa H."/>
            <person name="Tanaka K."/>
            <person name="Shimizu N."/>
            <person name="Sugano S."/>
            <person name="Sato N."/>
            <person name="Nozaki H."/>
            <person name="Ogasawara N."/>
            <person name="Kohara Y."/>
            <person name="Kuroiwa T."/>
        </authorList>
    </citation>
    <scope>NUCLEOTIDE SEQUENCE [LARGE SCALE GENOMIC DNA]</scope>
    <source>
        <strain evidence="15 16">10D</strain>
    </source>
</reference>
<protein>
    <submittedName>
        <fullName evidence="15">Coatomer protein complex, subunit beta</fullName>
    </submittedName>
</protein>
<keyword evidence="9" id="KW-0472">Membrane</keyword>
<dbReference type="OMA" id="IYKNFDW"/>
<reference evidence="15 16" key="2">
    <citation type="journal article" date="2007" name="BMC Biol.">
        <title>A 100%-complete sequence reveals unusually simple genomic features in the hot-spring red alga Cyanidioschyzon merolae.</title>
        <authorList>
            <person name="Nozaki H."/>
            <person name="Takano H."/>
            <person name="Misumi O."/>
            <person name="Terasawa K."/>
            <person name="Matsuzaki M."/>
            <person name="Maruyama S."/>
            <person name="Nishida K."/>
            <person name="Yagisawa F."/>
            <person name="Yoshida Y."/>
            <person name="Fujiwara T."/>
            <person name="Takio S."/>
            <person name="Tamura K."/>
            <person name="Chung S.J."/>
            <person name="Nakamura S."/>
            <person name="Kuroiwa H."/>
            <person name="Tanaka K."/>
            <person name="Sato N."/>
            <person name="Kuroiwa T."/>
        </authorList>
    </citation>
    <scope>NUCLEOTIDE SEQUENCE [LARGE SCALE GENOMIC DNA]</scope>
    <source>
        <strain evidence="15 16">10D</strain>
    </source>
</reference>
<evidence type="ECO:0000256" key="1">
    <source>
        <dbReference type="ARBA" id="ARBA00004255"/>
    </source>
</evidence>
<feature type="domain" description="Coatomer beta subunit C-terminal" evidence="13">
    <location>
        <begin position="926"/>
        <end position="1040"/>
    </location>
</feature>